<organism evidence="4 5">
    <name type="scientific">Microbacterium amylolyticum</name>
    <dbReference type="NCBI Taxonomy" id="936337"/>
    <lineage>
        <taxon>Bacteria</taxon>
        <taxon>Bacillati</taxon>
        <taxon>Actinomycetota</taxon>
        <taxon>Actinomycetes</taxon>
        <taxon>Micrococcales</taxon>
        <taxon>Microbacteriaceae</taxon>
        <taxon>Microbacterium</taxon>
    </lineage>
</organism>
<gene>
    <name evidence="4" type="ORF">JOF34_000881</name>
</gene>
<protein>
    <submittedName>
        <fullName evidence="4">Sugar/nucleoside kinase (Ribokinase family)</fullName>
    </submittedName>
</protein>
<proteinExistence type="predicted"/>
<comment type="caution">
    <text evidence="4">The sequence shown here is derived from an EMBL/GenBank/DDBJ whole genome shotgun (WGS) entry which is preliminary data.</text>
</comment>
<dbReference type="RefSeq" id="WP_165136745.1">
    <property type="nucleotide sequence ID" value="NZ_CP049253.1"/>
</dbReference>
<evidence type="ECO:0000259" key="3">
    <source>
        <dbReference type="Pfam" id="PF00294"/>
    </source>
</evidence>
<evidence type="ECO:0000313" key="4">
    <source>
        <dbReference type="EMBL" id="MBP2436295.1"/>
    </source>
</evidence>
<dbReference type="PANTHER" id="PTHR10584">
    <property type="entry name" value="SUGAR KINASE"/>
    <property type="match status" value="1"/>
</dbReference>
<evidence type="ECO:0000256" key="2">
    <source>
        <dbReference type="ARBA" id="ARBA00022777"/>
    </source>
</evidence>
<dbReference type="Proteomes" id="UP001519362">
    <property type="component" value="Unassembled WGS sequence"/>
</dbReference>
<keyword evidence="1" id="KW-0808">Transferase</keyword>
<dbReference type="PANTHER" id="PTHR10584:SF166">
    <property type="entry name" value="RIBOKINASE"/>
    <property type="match status" value="1"/>
</dbReference>
<reference evidence="4 5" key="1">
    <citation type="submission" date="2021-03" db="EMBL/GenBank/DDBJ databases">
        <title>Sequencing the genomes of 1000 actinobacteria strains.</title>
        <authorList>
            <person name="Klenk H.-P."/>
        </authorList>
    </citation>
    <scope>NUCLEOTIDE SEQUENCE [LARGE SCALE GENOMIC DNA]</scope>
    <source>
        <strain evidence="4 5">DSM 24221</strain>
    </source>
</reference>
<evidence type="ECO:0000313" key="5">
    <source>
        <dbReference type="Proteomes" id="UP001519362"/>
    </source>
</evidence>
<dbReference type="GO" id="GO:0016301">
    <property type="term" value="F:kinase activity"/>
    <property type="evidence" value="ECO:0007669"/>
    <property type="project" value="UniProtKB-KW"/>
</dbReference>
<dbReference type="SUPFAM" id="SSF53613">
    <property type="entry name" value="Ribokinase-like"/>
    <property type="match status" value="1"/>
</dbReference>
<keyword evidence="5" id="KW-1185">Reference proteome</keyword>
<dbReference type="EMBL" id="JAGIOL010000001">
    <property type="protein sequence ID" value="MBP2436295.1"/>
    <property type="molecule type" value="Genomic_DNA"/>
</dbReference>
<name>A0ABS4ZG90_9MICO</name>
<keyword evidence="2 4" id="KW-0418">Kinase</keyword>
<dbReference type="PROSITE" id="PS00584">
    <property type="entry name" value="PFKB_KINASES_2"/>
    <property type="match status" value="1"/>
</dbReference>
<dbReference type="InterPro" id="IPR029056">
    <property type="entry name" value="Ribokinase-like"/>
</dbReference>
<dbReference type="InterPro" id="IPR002173">
    <property type="entry name" value="Carboh/pur_kinase_PfkB_CS"/>
</dbReference>
<evidence type="ECO:0000256" key="1">
    <source>
        <dbReference type="ARBA" id="ARBA00022679"/>
    </source>
</evidence>
<dbReference type="Gene3D" id="3.40.1190.20">
    <property type="match status" value="1"/>
</dbReference>
<dbReference type="InterPro" id="IPR011611">
    <property type="entry name" value="PfkB_dom"/>
</dbReference>
<dbReference type="Pfam" id="PF00294">
    <property type="entry name" value="PfkB"/>
    <property type="match status" value="1"/>
</dbReference>
<accession>A0ABS4ZG90</accession>
<sequence>MPSRVIVAGPSAWNHLILLDRLPEPVPHMQFAEREWHALGGTSAGKALHLASLDVDVRLRTPLGADTDGDRVADALVLGRVVVDRVPSERTERHVNLMTVAGERVSIYVSTPSPPAEEDVAAAAAAVADAEIAVIDLSDLGAALLGRCGEVPLWVDLHDYDGSAAFHEPFVRAADVVFMNDDKTDDPWALMESCLRRGPRLAVCTRGAEGAVALTSSGTRHGVEATAAHVVDTNGAGDAFMAGFLAATLSGACVDSALSAGANQARIAIESPHMHPVLSVEAASHS</sequence>
<feature type="domain" description="Carbohydrate kinase PfkB" evidence="3">
    <location>
        <begin position="34"/>
        <end position="272"/>
    </location>
</feature>